<feature type="transmembrane region" description="Helical" evidence="5">
    <location>
        <begin position="453"/>
        <end position="476"/>
    </location>
</feature>
<feature type="transmembrane region" description="Helical" evidence="5">
    <location>
        <begin position="482"/>
        <end position="500"/>
    </location>
</feature>
<protein>
    <submittedName>
        <fullName evidence="7">Membrane protein YccC</fullName>
    </submittedName>
</protein>
<proteinExistence type="predicted"/>
<evidence type="ECO:0000313" key="8">
    <source>
        <dbReference type="Proteomes" id="UP001160130"/>
    </source>
</evidence>
<evidence type="ECO:0000256" key="3">
    <source>
        <dbReference type="ARBA" id="ARBA00022989"/>
    </source>
</evidence>
<dbReference type="EMBL" id="JARXVE010000001">
    <property type="protein sequence ID" value="MDH6194258.1"/>
    <property type="molecule type" value="Genomic_DNA"/>
</dbReference>
<feature type="transmembrane region" description="Helical" evidence="5">
    <location>
        <begin position="152"/>
        <end position="173"/>
    </location>
</feature>
<evidence type="ECO:0000256" key="1">
    <source>
        <dbReference type="ARBA" id="ARBA00004141"/>
    </source>
</evidence>
<comment type="caution">
    <text evidence="7">The sequence shown here is derived from an EMBL/GenBank/DDBJ whole genome shotgun (WGS) entry which is preliminary data.</text>
</comment>
<feature type="transmembrane region" description="Helical" evidence="5">
    <location>
        <begin position="129"/>
        <end position="146"/>
    </location>
</feature>
<evidence type="ECO:0000256" key="2">
    <source>
        <dbReference type="ARBA" id="ARBA00022692"/>
    </source>
</evidence>
<feature type="transmembrane region" description="Helical" evidence="5">
    <location>
        <begin position="105"/>
        <end position="122"/>
    </location>
</feature>
<name>A0ABT6KU63_9MYCO</name>
<dbReference type="Pfam" id="PF13515">
    <property type="entry name" value="FUSC_2"/>
    <property type="match status" value="1"/>
</dbReference>
<feature type="domain" description="Integral membrane bound transporter" evidence="6">
    <location>
        <begin position="376"/>
        <end position="495"/>
    </location>
</feature>
<keyword evidence="8" id="KW-1185">Reference proteome</keyword>
<accession>A0ABT6KU63</accession>
<keyword evidence="2 5" id="KW-0812">Transmembrane</keyword>
<organism evidence="7 8">
    <name type="scientific">Mycolicibacterium frederiksbergense</name>
    <dbReference type="NCBI Taxonomy" id="117567"/>
    <lineage>
        <taxon>Bacteria</taxon>
        <taxon>Bacillati</taxon>
        <taxon>Actinomycetota</taxon>
        <taxon>Actinomycetes</taxon>
        <taxon>Mycobacteriales</taxon>
        <taxon>Mycobacteriaceae</taxon>
        <taxon>Mycolicibacterium</taxon>
    </lineage>
</organism>
<feature type="transmembrane region" description="Helical" evidence="5">
    <location>
        <begin position="406"/>
        <end position="426"/>
    </location>
</feature>
<keyword evidence="3 5" id="KW-1133">Transmembrane helix</keyword>
<dbReference type="InterPro" id="IPR049453">
    <property type="entry name" value="Memb_transporter_dom"/>
</dbReference>
<feature type="transmembrane region" description="Helical" evidence="5">
    <location>
        <begin position="33"/>
        <end position="51"/>
    </location>
</feature>
<evidence type="ECO:0000259" key="6">
    <source>
        <dbReference type="Pfam" id="PF13515"/>
    </source>
</evidence>
<evidence type="ECO:0000256" key="5">
    <source>
        <dbReference type="SAM" id="Phobius"/>
    </source>
</evidence>
<reference evidence="7 8" key="1">
    <citation type="submission" date="2023-04" db="EMBL/GenBank/DDBJ databases">
        <title>Forest soil microbial communities from Buena Vista Peninsula, Colon Province, Panama.</title>
        <authorList>
            <person name="Bouskill N."/>
        </authorList>
    </citation>
    <scope>NUCLEOTIDE SEQUENCE [LARGE SCALE GENOMIC DNA]</scope>
    <source>
        <strain evidence="7 8">AC80</strain>
    </source>
</reference>
<gene>
    <name evidence="7" type="ORF">M2272_000879</name>
</gene>
<dbReference type="Proteomes" id="UP001160130">
    <property type="component" value="Unassembled WGS sequence"/>
</dbReference>
<comment type="subcellular location">
    <subcellularLocation>
        <location evidence="1">Membrane</location>
        <topology evidence="1">Multi-pass membrane protein</topology>
    </subcellularLocation>
</comment>
<keyword evidence="4 5" id="KW-0472">Membrane</keyword>
<evidence type="ECO:0000313" key="7">
    <source>
        <dbReference type="EMBL" id="MDH6194258.1"/>
    </source>
</evidence>
<sequence>MVHLGLGASQNSGVQTGGQAADALRLSTPDAGAVARSLIGVLAVTAVALAWGSGATAMWTLGGGVIAGAIALQRSSGGRIPVVVTASVELAIAVLLGVLTGAHSALFIAVVALWCFAAGMQWSLGANSGLVASAASALLVLAPPTAPTLAQAALAPALVLVAGAVQATLIAVWPPRRWRAQREGLTRAYRSLAVDARNVATDCTATVDDAPLTWLREVFADSQVSQRPRAYHGGYRLPERIAGTLASLRSSTDTEAATGLDTGLPQLLAAAAVLLDAIADHGHTARRDAEHALVRVNTAVAAVTGPEVALAQRLSEQLREAAVLRFGQMHRPDLIGALASAPAVVRSHLTWTSPILRHAIRLSVTTALAAAAARYSSLDGLAHGYWMPLTVIVVLRPETAHTYTRCAGRMAGLAAGIIIASVLTLAWQPGPIASALCAVAFVGIAYAVSQFGYLAIGVALGSFIVFAVGVSASAPWSGIADRLFAVLIGGGLAVMAHVALPDHALIRLRQRAGELLMTEIDYAALVVKAFVHEVDHPAEILSAAWQRAFRARAAFEAAWGAARLDSPALRRWLRSYRTALNSVTSACTTLENSLPTHPSSALHSEFIAAVDDYVEALRGAPPSPAVPWTLDTAELSTALRRVHDVASTLAADNGAARILVGELSTITRSLADISVDRVEPAG</sequence>
<evidence type="ECO:0000256" key="4">
    <source>
        <dbReference type="ARBA" id="ARBA00023136"/>
    </source>
</evidence>